<protein>
    <submittedName>
        <fullName evidence="3">Aryl-alcohol dehydrogenase-like predicted oxidoreductase</fullName>
    </submittedName>
</protein>
<comment type="caution">
    <text evidence="3">The sequence shown here is derived from an EMBL/GenBank/DDBJ whole genome shotgun (WGS) entry which is preliminary data.</text>
</comment>
<reference evidence="3 4" key="1">
    <citation type="submission" date="2019-02" db="EMBL/GenBank/DDBJ databases">
        <title>Investigation of anaerobic lignin degradation for improved lignocellulosic biofuels.</title>
        <authorList>
            <person name="Deangelis K."/>
        </authorList>
    </citation>
    <scope>NUCLEOTIDE SEQUENCE [LARGE SCALE GENOMIC DNA]</scope>
    <source>
        <strain evidence="3 4">159R</strain>
    </source>
</reference>
<dbReference type="GO" id="GO:0016491">
    <property type="term" value="F:oxidoreductase activity"/>
    <property type="evidence" value="ECO:0007669"/>
    <property type="project" value="UniProtKB-KW"/>
</dbReference>
<dbReference type="PANTHER" id="PTHR43364">
    <property type="entry name" value="NADH-SPECIFIC METHYLGLYOXAL REDUCTASE-RELATED"/>
    <property type="match status" value="1"/>
</dbReference>
<dbReference type="InterPro" id="IPR050523">
    <property type="entry name" value="AKR_Detox_Biosynth"/>
</dbReference>
<dbReference type="InterPro" id="IPR023210">
    <property type="entry name" value="NADP_OxRdtase_dom"/>
</dbReference>
<dbReference type="InterPro" id="IPR036812">
    <property type="entry name" value="NAD(P)_OxRdtase_dom_sf"/>
</dbReference>
<accession>A0A4R1NG05</accession>
<dbReference type="FunFam" id="3.20.20.100:FF:000004">
    <property type="entry name" value="Oxidoreductase, aldo/keto reductase"/>
    <property type="match status" value="1"/>
</dbReference>
<evidence type="ECO:0000313" key="3">
    <source>
        <dbReference type="EMBL" id="TCL05927.1"/>
    </source>
</evidence>
<sequence>MSLDAYLTLGRSGLRISPLCLGTMTFGEDWGWGSSVSESETILATFLDRGGNFIDTANMYTKGHSEKIIGDFFARDGGRRDRVVLATKFSGNMYRGDPNGGGCSAKTIIASCEQSLRRLQTDYIDLYWQHAWDAFTPIEETMRAMDSLVGSGKVRYIGFSDTPAWKVAQAQTLAQFRGWSPLIALQIEYSLLQRTVEDELIPMALELGLGVVPWSPLAGGILSGKYRRDNRSVAQGGRSDSKADSLGDREYAIIDALIAIAAAHGATPAAVALAWVQSRPGVASSIIGVRRLDQLEANLSALEVRLSDEEIAELSRLSAPPETFINWINGVGPTVFQGGTTVNGRPAEVFPLSPENDDQRY</sequence>
<name>A0A4R1NG05_9GAMM</name>
<dbReference type="SUPFAM" id="SSF51430">
    <property type="entry name" value="NAD(P)-linked oxidoreductase"/>
    <property type="match status" value="1"/>
</dbReference>
<dbReference type="EMBL" id="SJOI01000001">
    <property type="protein sequence ID" value="TCL05927.1"/>
    <property type="molecule type" value="Genomic_DNA"/>
</dbReference>
<dbReference type="PANTHER" id="PTHR43364:SF4">
    <property type="entry name" value="NAD(P)-LINKED OXIDOREDUCTASE SUPERFAMILY PROTEIN"/>
    <property type="match status" value="1"/>
</dbReference>
<proteinExistence type="predicted"/>
<dbReference type="Gene3D" id="3.20.20.100">
    <property type="entry name" value="NADP-dependent oxidoreductase domain"/>
    <property type="match status" value="1"/>
</dbReference>
<evidence type="ECO:0000256" key="1">
    <source>
        <dbReference type="ARBA" id="ARBA00023002"/>
    </source>
</evidence>
<dbReference type="OrthoDB" id="9772407at2"/>
<evidence type="ECO:0000259" key="2">
    <source>
        <dbReference type="Pfam" id="PF00248"/>
    </source>
</evidence>
<dbReference type="Proteomes" id="UP000294555">
    <property type="component" value="Unassembled WGS sequence"/>
</dbReference>
<keyword evidence="1" id="KW-0560">Oxidoreductase</keyword>
<dbReference type="AlphaFoldDB" id="A0A4R1NG05"/>
<dbReference type="Pfam" id="PF00248">
    <property type="entry name" value="Aldo_ket_red"/>
    <property type="match status" value="1"/>
</dbReference>
<keyword evidence="4" id="KW-1185">Reference proteome</keyword>
<dbReference type="CDD" id="cd19080">
    <property type="entry name" value="AKR_AKR9A_9B"/>
    <property type="match status" value="1"/>
</dbReference>
<dbReference type="GO" id="GO:0005829">
    <property type="term" value="C:cytosol"/>
    <property type="evidence" value="ECO:0007669"/>
    <property type="project" value="UniProtKB-ARBA"/>
</dbReference>
<gene>
    <name evidence="3" type="ORF">EZJ58_4150</name>
</gene>
<organism evidence="3 4">
    <name type="scientific">Sodalis ligni</name>
    <dbReference type="NCBI Taxonomy" id="2697027"/>
    <lineage>
        <taxon>Bacteria</taxon>
        <taxon>Pseudomonadati</taxon>
        <taxon>Pseudomonadota</taxon>
        <taxon>Gammaproteobacteria</taxon>
        <taxon>Enterobacterales</taxon>
        <taxon>Bruguierivoracaceae</taxon>
        <taxon>Sodalis</taxon>
    </lineage>
</organism>
<dbReference type="RefSeq" id="WP_132924905.1">
    <property type="nucleotide sequence ID" value="NZ_SJOI01000001.1"/>
</dbReference>
<evidence type="ECO:0000313" key="4">
    <source>
        <dbReference type="Proteomes" id="UP000294555"/>
    </source>
</evidence>
<feature type="domain" description="NADP-dependent oxidoreductase" evidence="2">
    <location>
        <begin position="18"/>
        <end position="317"/>
    </location>
</feature>